<keyword evidence="5" id="KW-1185">Reference proteome</keyword>
<feature type="region of interest" description="Disordered" evidence="1">
    <location>
        <begin position="29"/>
        <end position="51"/>
    </location>
</feature>
<evidence type="ECO:0000256" key="2">
    <source>
        <dbReference type="SAM" id="SignalP"/>
    </source>
</evidence>
<gene>
    <name evidence="4" type="ORF">JJB74_18325</name>
</gene>
<dbReference type="PANTHER" id="PTHR15629:SF2">
    <property type="entry name" value="SH3 DOMAIN-CONTAINING YSC84-LIKE PROTEIN 1"/>
    <property type="match status" value="1"/>
</dbReference>
<dbReference type="Pfam" id="PF04366">
    <property type="entry name" value="Ysc84"/>
    <property type="match status" value="1"/>
</dbReference>
<dbReference type="GO" id="GO:0035091">
    <property type="term" value="F:phosphatidylinositol binding"/>
    <property type="evidence" value="ECO:0007669"/>
    <property type="project" value="TreeGrafter"/>
</dbReference>
<evidence type="ECO:0000313" key="4">
    <source>
        <dbReference type="EMBL" id="MBK4736585.1"/>
    </source>
</evidence>
<dbReference type="RefSeq" id="WP_200594177.1">
    <property type="nucleotide sequence ID" value="NZ_JAEPBG010000008.1"/>
</dbReference>
<dbReference type="AlphaFoldDB" id="A0A934W7N5"/>
<name>A0A934W7N5_9BURK</name>
<dbReference type="CDD" id="cd11524">
    <property type="entry name" value="SYLF"/>
    <property type="match status" value="1"/>
</dbReference>
<evidence type="ECO:0000259" key="3">
    <source>
        <dbReference type="Pfam" id="PF04366"/>
    </source>
</evidence>
<evidence type="ECO:0000313" key="5">
    <source>
        <dbReference type="Proteomes" id="UP000622890"/>
    </source>
</evidence>
<dbReference type="EMBL" id="JAEPBG010000008">
    <property type="protein sequence ID" value="MBK4736585.1"/>
    <property type="molecule type" value="Genomic_DNA"/>
</dbReference>
<evidence type="ECO:0000256" key="1">
    <source>
        <dbReference type="SAM" id="MobiDB-lite"/>
    </source>
</evidence>
<feature type="signal peptide" evidence="2">
    <location>
        <begin position="1"/>
        <end position="29"/>
    </location>
</feature>
<organism evidence="4 5">
    <name type="scientific">Noviherbaspirillum pedocola</name>
    <dbReference type="NCBI Taxonomy" id="2801341"/>
    <lineage>
        <taxon>Bacteria</taxon>
        <taxon>Pseudomonadati</taxon>
        <taxon>Pseudomonadota</taxon>
        <taxon>Betaproteobacteria</taxon>
        <taxon>Burkholderiales</taxon>
        <taxon>Oxalobacteraceae</taxon>
        <taxon>Noviherbaspirillum</taxon>
    </lineage>
</organism>
<dbReference type="InterPro" id="IPR051702">
    <property type="entry name" value="SH3_domain_YSC84-like"/>
</dbReference>
<protein>
    <submittedName>
        <fullName evidence="4">Lipid-binding SYLF domain-containing protein</fullName>
    </submittedName>
</protein>
<comment type="caution">
    <text evidence="4">The sequence shown here is derived from an EMBL/GenBank/DDBJ whole genome shotgun (WGS) entry which is preliminary data.</text>
</comment>
<reference evidence="4" key="1">
    <citation type="submission" date="2021-01" db="EMBL/GenBank/DDBJ databases">
        <title>Genome sequence of strain Noviherbaspirillum sp. DKR-6.</title>
        <authorList>
            <person name="Chaudhary D.K."/>
        </authorList>
    </citation>
    <scope>NUCLEOTIDE SEQUENCE</scope>
    <source>
        <strain evidence="4">DKR-6</strain>
    </source>
</reference>
<sequence>MATTRTRIKLLTLTSASLLLMSLAAPGMAQNTSPQPAASKAAAGKSYDASDTMEQVREARTVVEKMKADPNVKQLLEQSKGVFLVPTYGRGGWGIGIHGGEGVMLTHSGHKWSNPVFYNMGGVSIGLQGGAEAGSIAMLLMNDKAVSKFMDDNNFSLNANAGLTIVNYTGKAQADVGHGDIIVWADTKGAYANASVGVSDIHRDVSDTKAFYKTDASAKDIVNGKVSSTEADALKQALPTGK</sequence>
<dbReference type="Proteomes" id="UP000622890">
    <property type="component" value="Unassembled WGS sequence"/>
</dbReference>
<accession>A0A934W7N5</accession>
<keyword evidence="2" id="KW-0732">Signal</keyword>
<dbReference type="PANTHER" id="PTHR15629">
    <property type="entry name" value="SH3YL1 PROTEIN"/>
    <property type="match status" value="1"/>
</dbReference>
<proteinExistence type="predicted"/>
<feature type="chain" id="PRO_5036874298" evidence="2">
    <location>
        <begin position="30"/>
        <end position="242"/>
    </location>
</feature>
<dbReference type="InterPro" id="IPR007461">
    <property type="entry name" value="Ysc84_actin-binding"/>
</dbReference>
<feature type="domain" description="Ysc84 actin-binding" evidence="3">
    <location>
        <begin position="122"/>
        <end position="238"/>
    </location>
</feature>